<dbReference type="InterPro" id="IPR011990">
    <property type="entry name" value="TPR-like_helical_dom_sf"/>
</dbReference>
<feature type="domain" description="Bacterial transcriptional activator" evidence="2">
    <location>
        <begin position="104"/>
        <end position="239"/>
    </location>
</feature>
<dbReference type="InterPro" id="IPR005158">
    <property type="entry name" value="BTAD"/>
</dbReference>
<evidence type="ECO:0000313" key="3">
    <source>
        <dbReference type="EMBL" id="MEU1950635.1"/>
    </source>
</evidence>
<dbReference type="SUPFAM" id="SSF48452">
    <property type="entry name" value="TPR-like"/>
    <property type="match status" value="1"/>
</dbReference>
<dbReference type="Proteomes" id="UP001550628">
    <property type="component" value="Unassembled WGS sequence"/>
</dbReference>
<dbReference type="Pfam" id="PF03704">
    <property type="entry name" value="BTAD"/>
    <property type="match status" value="1"/>
</dbReference>
<comment type="caution">
    <text evidence="3">The sequence shown here is derived from an EMBL/GenBank/DDBJ whole genome shotgun (WGS) entry which is preliminary data.</text>
</comment>
<accession>A0ABV2WID1</accession>
<organism evidence="3 4">
    <name type="scientific">Nocardia rhamnosiphila</name>
    <dbReference type="NCBI Taxonomy" id="426716"/>
    <lineage>
        <taxon>Bacteria</taxon>
        <taxon>Bacillati</taxon>
        <taxon>Actinomycetota</taxon>
        <taxon>Actinomycetes</taxon>
        <taxon>Mycobacteriales</taxon>
        <taxon>Nocardiaceae</taxon>
        <taxon>Nocardia</taxon>
    </lineage>
</organism>
<gene>
    <name evidence="3" type="ORF">ABZ510_02125</name>
</gene>
<proteinExistence type="predicted"/>
<dbReference type="PANTHER" id="PTHR35807">
    <property type="entry name" value="TRANSCRIPTIONAL REGULATOR REDD-RELATED"/>
    <property type="match status" value="1"/>
</dbReference>
<dbReference type="Gene3D" id="1.25.40.10">
    <property type="entry name" value="Tetratricopeptide repeat domain"/>
    <property type="match status" value="1"/>
</dbReference>
<keyword evidence="4" id="KW-1185">Reference proteome</keyword>
<sequence length="287" mass="31150">MDTLSRRSGPESVASYLHLFGGPYVTVGAERREIAEGSKRLLALLALRRGRVERCCAAGLLWPGVGERRASGNLRSALWRLRAADLELVVADQVSLMLRAEVGVDVDEVSAWARRLIQGSAAAADLVLDPCIDAALDLLPGWYDDWALFERERLRHRVLHALESLSRQLCARGRCAEGVEAALLAVAADPIRESAQRALIEAHLSEGNIGEARRTYTTFHRLLLRELGVPPSTQLAGLLARPPISAVADRPPVHRDTFPVPGSLDAGPNEVRRASATPSPAPPGRPR</sequence>
<dbReference type="Gene3D" id="1.10.10.10">
    <property type="entry name" value="Winged helix-like DNA-binding domain superfamily/Winged helix DNA-binding domain"/>
    <property type="match status" value="1"/>
</dbReference>
<feature type="region of interest" description="Disordered" evidence="1">
    <location>
        <begin position="249"/>
        <end position="287"/>
    </location>
</feature>
<dbReference type="SMART" id="SM01043">
    <property type="entry name" value="BTAD"/>
    <property type="match status" value="1"/>
</dbReference>
<dbReference type="InterPro" id="IPR036388">
    <property type="entry name" value="WH-like_DNA-bd_sf"/>
</dbReference>
<reference evidence="3 4" key="1">
    <citation type="submission" date="2024-06" db="EMBL/GenBank/DDBJ databases">
        <title>The Natural Products Discovery Center: Release of the First 8490 Sequenced Strains for Exploring Actinobacteria Biosynthetic Diversity.</title>
        <authorList>
            <person name="Kalkreuter E."/>
            <person name="Kautsar S.A."/>
            <person name="Yang D."/>
            <person name="Bader C.D."/>
            <person name="Teijaro C.N."/>
            <person name="Fluegel L."/>
            <person name="Davis C.M."/>
            <person name="Simpson J.R."/>
            <person name="Lauterbach L."/>
            <person name="Steele A.D."/>
            <person name="Gui C."/>
            <person name="Meng S."/>
            <person name="Li G."/>
            <person name="Viehrig K."/>
            <person name="Ye F."/>
            <person name="Su P."/>
            <person name="Kiefer A.F."/>
            <person name="Nichols A."/>
            <person name="Cepeda A.J."/>
            <person name="Yan W."/>
            <person name="Fan B."/>
            <person name="Jiang Y."/>
            <person name="Adhikari A."/>
            <person name="Zheng C.-J."/>
            <person name="Schuster L."/>
            <person name="Cowan T.M."/>
            <person name="Smanski M.J."/>
            <person name="Chevrette M.G."/>
            <person name="De Carvalho L.P.S."/>
            <person name="Shen B."/>
        </authorList>
    </citation>
    <scope>NUCLEOTIDE SEQUENCE [LARGE SCALE GENOMIC DNA]</scope>
    <source>
        <strain evidence="3 4">NPDC019708</strain>
    </source>
</reference>
<name>A0ABV2WID1_9NOCA</name>
<evidence type="ECO:0000259" key="2">
    <source>
        <dbReference type="SMART" id="SM01043"/>
    </source>
</evidence>
<dbReference type="InterPro" id="IPR051677">
    <property type="entry name" value="AfsR-DnrI-RedD_regulator"/>
</dbReference>
<evidence type="ECO:0000313" key="4">
    <source>
        <dbReference type="Proteomes" id="UP001550628"/>
    </source>
</evidence>
<evidence type="ECO:0000256" key="1">
    <source>
        <dbReference type="SAM" id="MobiDB-lite"/>
    </source>
</evidence>
<dbReference type="RefSeq" id="WP_356954378.1">
    <property type="nucleotide sequence ID" value="NZ_JBEYBD010000002.1"/>
</dbReference>
<protein>
    <submittedName>
        <fullName evidence="3">BTAD domain-containing putative transcriptional regulator</fullName>
    </submittedName>
</protein>
<dbReference type="EMBL" id="JBEYBF010000001">
    <property type="protein sequence ID" value="MEU1950635.1"/>
    <property type="molecule type" value="Genomic_DNA"/>
</dbReference>